<evidence type="ECO:0000313" key="3">
    <source>
        <dbReference type="Proteomes" id="UP000265520"/>
    </source>
</evidence>
<sequence length="76" mass="8164">MMDIYCPSRLLSRFPTAINGVIMLISGLSPALGAIYIHLIRRGTPPARGEPPARSSLIQVRSVAPYVGTQVSPSFP</sequence>
<evidence type="ECO:0000313" key="2">
    <source>
        <dbReference type="EMBL" id="MCI34959.1"/>
    </source>
</evidence>
<comment type="caution">
    <text evidence="2">The sequence shown here is derived from an EMBL/GenBank/DDBJ whole genome shotgun (WGS) entry which is preliminary data.</text>
</comment>
<dbReference type="EMBL" id="LXQA010218760">
    <property type="protein sequence ID" value="MCI34959.1"/>
    <property type="molecule type" value="Genomic_DNA"/>
</dbReference>
<name>A0A392RFD4_9FABA</name>
<reference evidence="2 3" key="1">
    <citation type="journal article" date="2018" name="Front. Plant Sci.">
        <title>Red Clover (Trifolium pratense) and Zigzag Clover (T. medium) - A Picture of Genomic Similarities and Differences.</title>
        <authorList>
            <person name="Dluhosova J."/>
            <person name="Istvanek J."/>
            <person name="Nedelnik J."/>
            <person name="Repkova J."/>
        </authorList>
    </citation>
    <scope>NUCLEOTIDE SEQUENCE [LARGE SCALE GENOMIC DNA]</scope>
    <source>
        <strain evidence="3">cv. 10/8</strain>
        <tissue evidence="2">Leaf</tissue>
    </source>
</reference>
<dbReference type="AlphaFoldDB" id="A0A392RFD4"/>
<evidence type="ECO:0000256" key="1">
    <source>
        <dbReference type="SAM" id="Phobius"/>
    </source>
</evidence>
<accession>A0A392RFD4</accession>
<organism evidence="2 3">
    <name type="scientific">Trifolium medium</name>
    <dbReference type="NCBI Taxonomy" id="97028"/>
    <lineage>
        <taxon>Eukaryota</taxon>
        <taxon>Viridiplantae</taxon>
        <taxon>Streptophyta</taxon>
        <taxon>Embryophyta</taxon>
        <taxon>Tracheophyta</taxon>
        <taxon>Spermatophyta</taxon>
        <taxon>Magnoliopsida</taxon>
        <taxon>eudicotyledons</taxon>
        <taxon>Gunneridae</taxon>
        <taxon>Pentapetalae</taxon>
        <taxon>rosids</taxon>
        <taxon>fabids</taxon>
        <taxon>Fabales</taxon>
        <taxon>Fabaceae</taxon>
        <taxon>Papilionoideae</taxon>
        <taxon>50 kb inversion clade</taxon>
        <taxon>NPAAA clade</taxon>
        <taxon>Hologalegina</taxon>
        <taxon>IRL clade</taxon>
        <taxon>Trifolieae</taxon>
        <taxon>Trifolium</taxon>
    </lineage>
</organism>
<keyword evidence="3" id="KW-1185">Reference proteome</keyword>
<feature type="transmembrane region" description="Helical" evidence="1">
    <location>
        <begin position="20"/>
        <end position="39"/>
    </location>
</feature>
<keyword evidence="1" id="KW-1133">Transmembrane helix</keyword>
<proteinExistence type="predicted"/>
<keyword evidence="1" id="KW-0812">Transmembrane</keyword>
<keyword evidence="1" id="KW-0472">Membrane</keyword>
<dbReference type="Proteomes" id="UP000265520">
    <property type="component" value="Unassembled WGS sequence"/>
</dbReference>
<protein>
    <submittedName>
        <fullName evidence="2">Uncharacterized protein</fullName>
    </submittedName>
</protein>